<accession>A0ABD0M0D2</accession>
<evidence type="ECO:0000313" key="2">
    <source>
        <dbReference type="EMBL" id="KAK7504853.1"/>
    </source>
</evidence>
<name>A0ABD0M0D2_9CAEN</name>
<feature type="region of interest" description="Disordered" evidence="1">
    <location>
        <begin position="1"/>
        <end position="49"/>
    </location>
</feature>
<dbReference type="AlphaFoldDB" id="A0ABD0M0D2"/>
<dbReference type="EMBL" id="JACVVK020000013">
    <property type="protein sequence ID" value="KAK7504853.1"/>
    <property type="molecule type" value="Genomic_DNA"/>
</dbReference>
<comment type="caution">
    <text evidence="2">The sequence shown here is derived from an EMBL/GenBank/DDBJ whole genome shotgun (WGS) entry which is preliminary data.</text>
</comment>
<protein>
    <submittedName>
        <fullName evidence="2">Uncharacterized protein</fullName>
    </submittedName>
</protein>
<sequence length="143" mass="15828">MRRKRSVARSSEIGIRKRELRSPPPPKMLGALEDTTRQDNHLKTSNGPITPRLLAAYQDNDGQLVPLSPRLSSRVSRSIGVRARAFALAGRYGTAKAVNLSMITRPGLFVLASCVRLTKFRLIFPGKPRDEAEDSVPTVLVYC</sequence>
<keyword evidence="3" id="KW-1185">Reference proteome</keyword>
<evidence type="ECO:0000313" key="3">
    <source>
        <dbReference type="Proteomes" id="UP001519460"/>
    </source>
</evidence>
<reference evidence="2 3" key="1">
    <citation type="journal article" date="2023" name="Sci. Data">
        <title>Genome assembly of the Korean intertidal mud-creeper Batillaria attramentaria.</title>
        <authorList>
            <person name="Patra A.K."/>
            <person name="Ho P.T."/>
            <person name="Jun S."/>
            <person name="Lee S.J."/>
            <person name="Kim Y."/>
            <person name="Won Y.J."/>
        </authorList>
    </citation>
    <scope>NUCLEOTIDE SEQUENCE [LARGE SCALE GENOMIC DNA]</scope>
    <source>
        <strain evidence="2">Wonlab-2016</strain>
    </source>
</reference>
<organism evidence="2 3">
    <name type="scientific">Batillaria attramentaria</name>
    <dbReference type="NCBI Taxonomy" id="370345"/>
    <lineage>
        <taxon>Eukaryota</taxon>
        <taxon>Metazoa</taxon>
        <taxon>Spiralia</taxon>
        <taxon>Lophotrochozoa</taxon>
        <taxon>Mollusca</taxon>
        <taxon>Gastropoda</taxon>
        <taxon>Caenogastropoda</taxon>
        <taxon>Sorbeoconcha</taxon>
        <taxon>Cerithioidea</taxon>
        <taxon>Batillariidae</taxon>
        <taxon>Batillaria</taxon>
    </lineage>
</organism>
<evidence type="ECO:0000256" key="1">
    <source>
        <dbReference type="SAM" id="MobiDB-lite"/>
    </source>
</evidence>
<proteinExistence type="predicted"/>
<gene>
    <name evidence="2" type="ORF">BaRGS_00003881</name>
</gene>
<dbReference type="Proteomes" id="UP001519460">
    <property type="component" value="Unassembled WGS sequence"/>
</dbReference>